<reference evidence="1 2" key="1">
    <citation type="journal article" date="2019" name="Commun. Biol.">
        <title>The bagworm genome reveals a unique fibroin gene that provides high tensile strength.</title>
        <authorList>
            <person name="Kono N."/>
            <person name="Nakamura H."/>
            <person name="Ohtoshi R."/>
            <person name="Tomita M."/>
            <person name="Numata K."/>
            <person name="Arakawa K."/>
        </authorList>
    </citation>
    <scope>NUCLEOTIDE SEQUENCE [LARGE SCALE GENOMIC DNA]</scope>
</reference>
<sequence length="80" mass="8509">MRYAISALPEPFFPAFLFYAIATDFTAAELRALHCTLPPAANEIEAVNRHFNLRGAASKSGVVGGRPTVASAGCEPIDTE</sequence>
<dbReference type="EMBL" id="BGZK01000389">
    <property type="protein sequence ID" value="GBP40900.1"/>
    <property type="molecule type" value="Genomic_DNA"/>
</dbReference>
<organism evidence="1 2">
    <name type="scientific">Eumeta variegata</name>
    <name type="common">Bagworm moth</name>
    <name type="synonym">Eumeta japonica</name>
    <dbReference type="NCBI Taxonomy" id="151549"/>
    <lineage>
        <taxon>Eukaryota</taxon>
        <taxon>Metazoa</taxon>
        <taxon>Ecdysozoa</taxon>
        <taxon>Arthropoda</taxon>
        <taxon>Hexapoda</taxon>
        <taxon>Insecta</taxon>
        <taxon>Pterygota</taxon>
        <taxon>Neoptera</taxon>
        <taxon>Endopterygota</taxon>
        <taxon>Lepidoptera</taxon>
        <taxon>Glossata</taxon>
        <taxon>Ditrysia</taxon>
        <taxon>Tineoidea</taxon>
        <taxon>Psychidae</taxon>
        <taxon>Oiketicinae</taxon>
        <taxon>Eumeta</taxon>
    </lineage>
</organism>
<gene>
    <name evidence="1" type="ORF">EVAR_88961_1</name>
</gene>
<proteinExistence type="predicted"/>
<evidence type="ECO:0000313" key="2">
    <source>
        <dbReference type="Proteomes" id="UP000299102"/>
    </source>
</evidence>
<name>A0A4C1VQU9_EUMVA</name>
<dbReference type="AlphaFoldDB" id="A0A4C1VQU9"/>
<protein>
    <submittedName>
        <fullName evidence="1">Uncharacterized protein</fullName>
    </submittedName>
</protein>
<keyword evidence="2" id="KW-1185">Reference proteome</keyword>
<evidence type="ECO:0000313" key="1">
    <source>
        <dbReference type="EMBL" id="GBP40900.1"/>
    </source>
</evidence>
<comment type="caution">
    <text evidence="1">The sequence shown here is derived from an EMBL/GenBank/DDBJ whole genome shotgun (WGS) entry which is preliminary data.</text>
</comment>
<dbReference type="Proteomes" id="UP000299102">
    <property type="component" value="Unassembled WGS sequence"/>
</dbReference>
<accession>A0A4C1VQU9</accession>